<evidence type="ECO:0000256" key="4">
    <source>
        <dbReference type="HAMAP-Rule" id="MF_01201"/>
    </source>
</evidence>
<comment type="catalytic activity">
    <reaction evidence="4">
        <text>L-alanine = D-alanine</text>
        <dbReference type="Rhea" id="RHEA:20249"/>
        <dbReference type="ChEBI" id="CHEBI:57416"/>
        <dbReference type="ChEBI" id="CHEBI:57972"/>
        <dbReference type="EC" id="5.1.1.1"/>
    </reaction>
</comment>
<comment type="function">
    <text evidence="4">Catalyzes the interconversion of L-alanine and D-alanine. May also act on other amino acids.</text>
</comment>
<dbReference type="PROSITE" id="PS00395">
    <property type="entry name" value="ALANINE_RACEMASE"/>
    <property type="match status" value="1"/>
</dbReference>
<dbReference type="Gene3D" id="3.20.20.10">
    <property type="entry name" value="Alanine racemase"/>
    <property type="match status" value="1"/>
</dbReference>
<sequence>MIPSLHRPTYVEVDLAAVRDNVARVHAFARANVGSSVKLGAVVKADAYGHGAIRIAEAASAAGAEVFFVATFDEAMALREGIDEPAIVMLSEPDPSMLGEVIRYRITPTVHTMTTLRCMIDVVDSLSGRDRSLYHPSLQLEIETGLRRMGSDASAAVALARGARSARIDVAGVYSHFARADEGEEGRDSVMKQVRCLNDVYRQIVDQLDARPLLHVANTAGLVNYPQTGFDLVRLGIGMYGYGAPELCVRPALRLVSRVARIHELPGAGGVSYGHRQLFPEGTSIATIPIGYADGYRRGLFEGGAEVLIRGQRHRLAGVVAMDYVMVAVGDPTVEVGDEVVLIGDQGSESIGADELASRLSTISYEILTGISVRVPRNYRG</sequence>
<dbReference type="SMART" id="SM01005">
    <property type="entry name" value="Ala_racemase_C"/>
    <property type="match status" value="1"/>
</dbReference>
<evidence type="ECO:0000256" key="5">
    <source>
        <dbReference type="PIRSR" id="PIRSR600821-50"/>
    </source>
</evidence>
<dbReference type="Pfam" id="PF01168">
    <property type="entry name" value="Ala_racemase_N"/>
    <property type="match status" value="1"/>
</dbReference>
<gene>
    <name evidence="8" type="primary">alr</name>
    <name evidence="8" type="ORF">FEAC_04920</name>
</gene>
<organism evidence="8 9">
    <name type="scientific">Ferrimicrobium acidiphilum DSM 19497</name>
    <dbReference type="NCBI Taxonomy" id="1121877"/>
    <lineage>
        <taxon>Bacteria</taxon>
        <taxon>Bacillati</taxon>
        <taxon>Actinomycetota</taxon>
        <taxon>Acidimicrobiia</taxon>
        <taxon>Acidimicrobiales</taxon>
        <taxon>Acidimicrobiaceae</taxon>
        <taxon>Ferrimicrobium</taxon>
    </lineage>
</organism>
<feature type="binding site" evidence="4 6">
    <location>
        <position position="148"/>
    </location>
    <ligand>
        <name>substrate</name>
    </ligand>
</feature>
<dbReference type="eggNOG" id="COG0787">
    <property type="taxonomic scope" value="Bacteria"/>
</dbReference>
<dbReference type="GO" id="GO:0005829">
    <property type="term" value="C:cytosol"/>
    <property type="evidence" value="ECO:0007669"/>
    <property type="project" value="TreeGrafter"/>
</dbReference>
<dbReference type="STRING" id="1121877.FEAC_04920"/>
<feature type="domain" description="Alanine racemase C-terminal" evidence="7">
    <location>
        <begin position="252"/>
        <end position="380"/>
    </location>
</feature>
<dbReference type="UniPathway" id="UPA00042">
    <property type="reaction ID" value="UER00497"/>
</dbReference>
<dbReference type="SUPFAM" id="SSF51419">
    <property type="entry name" value="PLP-binding barrel"/>
    <property type="match status" value="1"/>
</dbReference>
<feature type="modified residue" description="N6-(pyridoxal phosphate)lysine" evidence="4 5">
    <location>
        <position position="44"/>
    </location>
</feature>
<dbReference type="GeneID" id="78371814"/>
<dbReference type="Proteomes" id="UP000032336">
    <property type="component" value="Unassembled WGS sequence"/>
</dbReference>
<keyword evidence="2 4" id="KW-0663">Pyridoxal phosphate</keyword>
<accession>A0A0D8FXR7</accession>
<dbReference type="InterPro" id="IPR020622">
    <property type="entry name" value="Ala_racemase_pyridoxalP-BS"/>
</dbReference>
<dbReference type="NCBIfam" id="TIGR00492">
    <property type="entry name" value="alr"/>
    <property type="match status" value="1"/>
</dbReference>
<dbReference type="HAMAP" id="MF_01201">
    <property type="entry name" value="Ala_racemase"/>
    <property type="match status" value="1"/>
</dbReference>
<comment type="similarity">
    <text evidence="4">Belongs to the alanine racemase family.</text>
</comment>
<name>A0A0D8FXR7_9ACTN</name>
<reference evidence="8 9" key="1">
    <citation type="submission" date="2015-01" db="EMBL/GenBank/DDBJ databases">
        <title>Draft genome of the acidophilic iron oxidizer Ferrimicrobium acidiphilum strain T23.</title>
        <authorList>
            <person name="Poehlein A."/>
            <person name="Eisen S."/>
            <person name="Schloemann M."/>
            <person name="Johnson B.D."/>
            <person name="Daniel R."/>
            <person name="Muehling M."/>
        </authorList>
    </citation>
    <scope>NUCLEOTIDE SEQUENCE [LARGE SCALE GENOMIC DNA]</scope>
    <source>
        <strain evidence="8 9">T23</strain>
    </source>
</reference>
<feature type="active site" description="Proton acceptor; specific for L-alanine" evidence="4">
    <location>
        <position position="273"/>
    </location>
</feature>
<dbReference type="InterPro" id="IPR001608">
    <property type="entry name" value="Ala_racemase_N"/>
</dbReference>
<dbReference type="GO" id="GO:0030632">
    <property type="term" value="P:D-alanine biosynthetic process"/>
    <property type="evidence" value="ECO:0007669"/>
    <property type="project" value="UniProtKB-UniRule"/>
</dbReference>
<dbReference type="PATRIC" id="fig|1121877.4.peg.525"/>
<dbReference type="EMBL" id="JXUW01000003">
    <property type="protein sequence ID" value="KJE77744.1"/>
    <property type="molecule type" value="Genomic_DNA"/>
</dbReference>
<evidence type="ECO:0000256" key="1">
    <source>
        <dbReference type="ARBA" id="ARBA00001933"/>
    </source>
</evidence>
<feature type="active site" description="Proton acceptor; specific for D-alanine" evidence="4">
    <location>
        <position position="44"/>
    </location>
</feature>
<evidence type="ECO:0000259" key="7">
    <source>
        <dbReference type="SMART" id="SM01005"/>
    </source>
</evidence>
<dbReference type="SUPFAM" id="SSF50621">
    <property type="entry name" value="Alanine racemase C-terminal domain-like"/>
    <property type="match status" value="1"/>
</dbReference>
<dbReference type="InterPro" id="IPR011079">
    <property type="entry name" value="Ala_racemase_C"/>
</dbReference>
<dbReference type="Gene3D" id="2.40.37.10">
    <property type="entry name" value="Lyase, Ornithine Decarboxylase, Chain A, domain 1"/>
    <property type="match status" value="1"/>
</dbReference>
<dbReference type="EC" id="5.1.1.1" evidence="4"/>
<dbReference type="InterPro" id="IPR029066">
    <property type="entry name" value="PLP-binding_barrel"/>
</dbReference>
<feature type="binding site" evidence="4 6">
    <location>
        <position position="322"/>
    </location>
    <ligand>
        <name>substrate</name>
    </ligand>
</feature>
<dbReference type="CDD" id="cd00430">
    <property type="entry name" value="PLPDE_III_AR"/>
    <property type="match status" value="1"/>
</dbReference>
<keyword evidence="9" id="KW-1185">Reference proteome</keyword>
<dbReference type="Pfam" id="PF00842">
    <property type="entry name" value="Ala_racemase_C"/>
    <property type="match status" value="1"/>
</dbReference>
<evidence type="ECO:0000256" key="6">
    <source>
        <dbReference type="PIRSR" id="PIRSR600821-52"/>
    </source>
</evidence>
<dbReference type="PANTHER" id="PTHR30511">
    <property type="entry name" value="ALANINE RACEMASE"/>
    <property type="match status" value="1"/>
</dbReference>
<dbReference type="InterPro" id="IPR009006">
    <property type="entry name" value="Ala_racemase/Decarboxylase_C"/>
</dbReference>
<evidence type="ECO:0000256" key="3">
    <source>
        <dbReference type="ARBA" id="ARBA00023235"/>
    </source>
</evidence>
<dbReference type="RefSeq" id="WP_052565295.1">
    <property type="nucleotide sequence ID" value="NZ_JQKF01000009.1"/>
</dbReference>
<dbReference type="PRINTS" id="PR00992">
    <property type="entry name" value="ALARACEMASE"/>
</dbReference>
<evidence type="ECO:0000313" key="9">
    <source>
        <dbReference type="Proteomes" id="UP000032336"/>
    </source>
</evidence>
<keyword evidence="3 4" id="KW-0413">Isomerase</keyword>
<dbReference type="InterPro" id="IPR000821">
    <property type="entry name" value="Ala_racemase"/>
</dbReference>
<comment type="pathway">
    <text evidence="4">Amino-acid biosynthesis; D-alanine biosynthesis; D-alanine from L-alanine: step 1/1.</text>
</comment>
<evidence type="ECO:0000313" key="8">
    <source>
        <dbReference type="EMBL" id="KJE77744.1"/>
    </source>
</evidence>
<protein>
    <recommendedName>
        <fullName evidence="4">Alanine racemase</fullName>
        <ecNumber evidence="4">5.1.1.1</ecNumber>
    </recommendedName>
</protein>
<dbReference type="GO" id="GO:0008784">
    <property type="term" value="F:alanine racemase activity"/>
    <property type="evidence" value="ECO:0007669"/>
    <property type="project" value="UniProtKB-UniRule"/>
</dbReference>
<proteinExistence type="inferred from homology"/>
<comment type="cofactor">
    <cofactor evidence="1 4 5">
        <name>pyridoxal 5'-phosphate</name>
        <dbReference type="ChEBI" id="CHEBI:597326"/>
    </cofactor>
</comment>
<comment type="caution">
    <text evidence="8">The sequence shown here is derived from an EMBL/GenBank/DDBJ whole genome shotgun (WGS) entry which is preliminary data.</text>
</comment>
<evidence type="ECO:0000256" key="2">
    <source>
        <dbReference type="ARBA" id="ARBA00022898"/>
    </source>
</evidence>
<dbReference type="GO" id="GO:0030170">
    <property type="term" value="F:pyridoxal phosphate binding"/>
    <property type="evidence" value="ECO:0007669"/>
    <property type="project" value="UniProtKB-UniRule"/>
</dbReference>
<dbReference type="PANTHER" id="PTHR30511:SF0">
    <property type="entry name" value="ALANINE RACEMASE, CATABOLIC-RELATED"/>
    <property type="match status" value="1"/>
</dbReference>
<dbReference type="AlphaFoldDB" id="A0A0D8FXR7"/>